<proteinExistence type="predicted"/>
<comment type="caution">
    <text evidence="1">The sequence shown here is derived from an EMBL/GenBank/DDBJ whole genome shotgun (WGS) entry which is preliminary data.</text>
</comment>
<evidence type="ECO:0000313" key="2">
    <source>
        <dbReference type="Proteomes" id="UP000719412"/>
    </source>
</evidence>
<evidence type="ECO:0000313" key="1">
    <source>
        <dbReference type="EMBL" id="KAH0822714.1"/>
    </source>
</evidence>
<dbReference type="InterPro" id="IPR036397">
    <property type="entry name" value="RNaseH_sf"/>
</dbReference>
<protein>
    <submittedName>
        <fullName evidence="1">Uncharacterized protein</fullName>
    </submittedName>
</protein>
<dbReference type="GO" id="GO:0003676">
    <property type="term" value="F:nucleic acid binding"/>
    <property type="evidence" value="ECO:0007669"/>
    <property type="project" value="InterPro"/>
</dbReference>
<gene>
    <name evidence="1" type="ORF">GEV33_000078</name>
</gene>
<dbReference type="Gene3D" id="3.30.420.10">
    <property type="entry name" value="Ribonuclease H-like superfamily/Ribonuclease H"/>
    <property type="match status" value="1"/>
</dbReference>
<organism evidence="1 2">
    <name type="scientific">Tenebrio molitor</name>
    <name type="common">Yellow mealworm beetle</name>
    <dbReference type="NCBI Taxonomy" id="7067"/>
    <lineage>
        <taxon>Eukaryota</taxon>
        <taxon>Metazoa</taxon>
        <taxon>Ecdysozoa</taxon>
        <taxon>Arthropoda</taxon>
        <taxon>Hexapoda</taxon>
        <taxon>Insecta</taxon>
        <taxon>Pterygota</taxon>
        <taxon>Neoptera</taxon>
        <taxon>Endopterygota</taxon>
        <taxon>Coleoptera</taxon>
        <taxon>Polyphaga</taxon>
        <taxon>Cucujiformia</taxon>
        <taxon>Tenebrionidae</taxon>
        <taxon>Tenebrio</taxon>
    </lineage>
</organism>
<dbReference type="EMBL" id="JABDTM020000089">
    <property type="protein sequence ID" value="KAH0822714.1"/>
    <property type="molecule type" value="Genomic_DNA"/>
</dbReference>
<dbReference type="AlphaFoldDB" id="A0A8J6LHB0"/>
<sequence length="234" mass="26815">MNRVSRNLSRDECAEEIMLGVLDKKDIGPQHQLTGQISETARCEGMLHQYPTTCTSDALLLDPYEQQLIGKHVCSLPKTMPDGMIMNGRVIVIRRPNERYAESNILGRQPYEGGLGWCMFYGSYRFISWNNMWYHLPHLSGIISSSNIIMQDRTMSEFCPSRYVQMDEDGIASMQWPARSQDLNPIENVWDMMRRRVWALQPPPATLGELGEQIIAIWDNQDQADVLSTINSMV</sequence>
<name>A0A8J6LHB0_TENMO</name>
<reference evidence="1" key="1">
    <citation type="journal article" date="2020" name="J Insects Food Feed">
        <title>The yellow mealworm (Tenebrio molitor) genome: a resource for the emerging insects as food and feed industry.</title>
        <authorList>
            <person name="Eriksson T."/>
            <person name="Andere A."/>
            <person name="Kelstrup H."/>
            <person name="Emery V."/>
            <person name="Picard C."/>
        </authorList>
    </citation>
    <scope>NUCLEOTIDE SEQUENCE</scope>
    <source>
        <strain evidence="1">Stoneville</strain>
        <tissue evidence="1">Whole head</tissue>
    </source>
</reference>
<reference evidence="1" key="2">
    <citation type="submission" date="2021-08" db="EMBL/GenBank/DDBJ databases">
        <authorList>
            <person name="Eriksson T."/>
        </authorList>
    </citation>
    <scope>NUCLEOTIDE SEQUENCE</scope>
    <source>
        <strain evidence="1">Stoneville</strain>
        <tissue evidence="1">Whole head</tissue>
    </source>
</reference>
<keyword evidence="2" id="KW-1185">Reference proteome</keyword>
<accession>A0A8J6LHB0</accession>
<dbReference type="Proteomes" id="UP000719412">
    <property type="component" value="Unassembled WGS sequence"/>
</dbReference>